<proteinExistence type="predicted"/>
<sequence>MDYLFLLGRVLLGGYFIKNGYNHLKNLNILTGYAQSKDVPMPKVAVFVTGLVLLLGGLGIVLGIYIKLSIFLLSIFLLFVTFKMHQYWTVSDPMQKMGEHVNFYKNLGLLGAVLMLLAIPLPWVLSLVW</sequence>
<evidence type="ECO:0000256" key="2">
    <source>
        <dbReference type="ARBA" id="ARBA00022692"/>
    </source>
</evidence>
<evidence type="ECO:0000256" key="1">
    <source>
        <dbReference type="ARBA" id="ARBA00004141"/>
    </source>
</evidence>
<dbReference type="InterPro" id="IPR032808">
    <property type="entry name" value="DoxX"/>
</dbReference>
<dbReference type="STRING" id="1801770.A3A01_01510"/>
<evidence type="ECO:0000256" key="3">
    <source>
        <dbReference type="ARBA" id="ARBA00022989"/>
    </source>
</evidence>
<organism evidence="6 7">
    <name type="scientific">Candidatus Nomurabacteria bacterium RIFCSPLOWO2_01_FULL_39_17</name>
    <dbReference type="NCBI Taxonomy" id="1801770"/>
    <lineage>
        <taxon>Bacteria</taxon>
        <taxon>Candidatus Nomuraibacteriota</taxon>
    </lineage>
</organism>
<feature type="transmembrane region" description="Helical" evidence="5">
    <location>
        <begin position="70"/>
        <end position="88"/>
    </location>
</feature>
<dbReference type="GO" id="GO:0016020">
    <property type="term" value="C:membrane"/>
    <property type="evidence" value="ECO:0007669"/>
    <property type="project" value="UniProtKB-SubCell"/>
</dbReference>
<keyword evidence="2 5" id="KW-0812">Transmembrane</keyword>
<comment type="subcellular location">
    <subcellularLocation>
        <location evidence="1">Membrane</location>
        <topology evidence="1">Multi-pass membrane protein</topology>
    </subcellularLocation>
</comment>
<evidence type="ECO:0000256" key="4">
    <source>
        <dbReference type="ARBA" id="ARBA00023136"/>
    </source>
</evidence>
<feature type="transmembrane region" description="Helical" evidence="5">
    <location>
        <begin position="108"/>
        <end position="128"/>
    </location>
</feature>
<dbReference type="EMBL" id="MFUU01000011">
    <property type="protein sequence ID" value="OGI86049.1"/>
    <property type="molecule type" value="Genomic_DNA"/>
</dbReference>
<accession>A0A1F6WW12</accession>
<evidence type="ECO:0000256" key="5">
    <source>
        <dbReference type="SAM" id="Phobius"/>
    </source>
</evidence>
<keyword evidence="3 5" id="KW-1133">Transmembrane helix</keyword>
<evidence type="ECO:0000313" key="7">
    <source>
        <dbReference type="Proteomes" id="UP000179352"/>
    </source>
</evidence>
<dbReference type="Pfam" id="PF07681">
    <property type="entry name" value="DoxX"/>
    <property type="match status" value="1"/>
</dbReference>
<comment type="caution">
    <text evidence="6">The sequence shown here is derived from an EMBL/GenBank/DDBJ whole genome shotgun (WGS) entry which is preliminary data.</text>
</comment>
<keyword evidence="4 5" id="KW-0472">Membrane</keyword>
<feature type="transmembrane region" description="Helical" evidence="5">
    <location>
        <begin position="44"/>
        <end position="65"/>
    </location>
</feature>
<dbReference type="AlphaFoldDB" id="A0A1F6WW12"/>
<evidence type="ECO:0000313" key="6">
    <source>
        <dbReference type="EMBL" id="OGI86049.1"/>
    </source>
</evidence>
<dbReference type="Proteomes" id="UP000179352">
    <property type="component" value="Unassembled WGS sequence"/>
</dbReference>
<name>A0A1F6WW12_9BACT</name>
<reference evidence="6 7" key="1">
    <citation type="journal article" date="2016" name="Nat. Commun.">
        <title>Thousands of microbial genomes shed light on interconnected biogeochemical processes in an aquifer system.</title>
        <authorList>
            <person name="Anantharaman K."/>
            <person name="Brown C.T."/>
            <person name="Hug L.A."/>
            <person name="Sharon I."/>
            <person name="Castelle C.J."/>
            <person name="Probst A.J."/>
            <person name="Thomas B.C."/>
            <person name="Singh A."/>
            <person name="Wilkins M.J."/>
            <person name="Karaoz U."/>
            <person name="Brodie E.L."/>
            <person name="Williams K.H."/>
            <person name="Hubbard S.S."/>
            <person name="Banfield J.F."/>
        </authorList>
    </citation>
    <scope>NUCLEOTIDE SEQUENCE [LARGE SCALE GENOMIC DNA]</scope>
</reference>
<gene>
    <name evidence="6" type="ORF">A3A01_01510</name>
</gene>
<protein>
    <submittedName>
        <fullName evidence="6">DoxX family protein</fullName>
    </submittedName>
</protein>